<evidence type="ECO:0000313" key="3">
    <source>
        <dbReference type="Proteomes" id="UP000054560"/>
    </source>
</evidence>
<dbReference type="InterPro" id="IPR008936">
    <property type="entry name" value="Rho_GTPase_activation_prot"/>
</dbReference>
<feature type="region of interest" description="Disordered" evidence="1">
    <location>
        <begin position="166"/>
        <end position="201"/>
    </location>
</feature>
<feature type="compositionally biased region" description="Basic residues" evidence="1">
    <location>
        <begin position="173"/>
        <end position="189"/>
    </location>
</feature>
<dbReference type="GeneID" id="25910545"/>
<proteinExistence type="predicted"/>
<dbReference type="Gene3D" id="1.10.506.10">
    <property type="entry name" value="GTPase Activation - p120gap, domain 1"/>
    <property type="match status" value="1"/>
</dbReference>
<dbReference type="Proteomes" id="UP000054560">
    <property type="component" value="Unassembled WGS sequence"/>
</dbReference>
<accession>A0A0L0FNA2</accession>
<dbReference type="AlphaFoldDB" id="A0A0L0FNA2"/>
<evidence type="ECO:0000256" key="1">
    <source>
        <dbReference type="SAM" id="MobiDB-lite"/>
    </source>
</evidence>
<evidence type="ECO:0000313" key="2">
    <source>
        <dbReference type="EMBL" id="KNC77498.1"/>
    </source>
</evidence>
<keyword evidence="3" id="KW-1185">Reference proteome</keyword>
<organism evidence="2 3">
    <name type="scientific">Sphaeroforma arctica JP610</name>
    <dbReference type="NCBI Taxonomy" id="667725"/>
    <lineage>
        <taxon>Eukaryota</taxon>
        <taxon>Ichthyosporea</taxon>
        <taxon>Ichthyophonida</taxon>
        <taxon>Sphaeroforma</taxon>
    </lineage>
</organism>
<feature type="region of interest" description="Disordered" evidence="1">
    <location>
        <begin position="31"/>
        <end position="55"/>
    </location>
</feature>
<gene>
    <name evidence="2" type="ORF">SARC_10041</name>
</gene>
<dbReference type="RefSeq" id="XP_014151400.1">
    <property type="nucleotide sequence ID" value="XM_014295925.1"/>
</dbReference>
<dbReference type="EMBL" id="KQ242714">
    <property type="protein sequence ID" value="KNC77498.1"/>
    <property type="molecule type" value="Genomic_DNA"/>
</dbReference>
<reference evidence="2 3" key="1">
    <citation type="submission" date="2011-02" db="EMBL/GenBank/DDBJ databases">
        <title>The Genome Sequence of Sphaeroforma arctica JP610.</title>
        <authorList>
            <consortium name="The Broad Institute Genome Sequencing Platform"/>
            <person name="Russ C."/>
            <person name="Cuomo C."/>
            <person name="Young S.K."/>
            <person name="Zeng Q."/>
            <person name="Gargeya S."/>
            <person name="Alvarado L."/>
            <person name="Berlin A."/>
            <person name="Chapman S.B."/>
            <person name="Chen Z."/>
            <person name="Freedman E."/>
            <person name="Gellesch M."/>
            <person name="Goldberg J."/>
            <person name="Griggs A."/>
            <person name="Gujja S."/>
            <person name="Heilman E."/>
            <person name="Heiman D."/>
            <person name="Howarth C."/>
            <person name="Mehta T."/>
            <person name="Neiman D."/>
            <person name="Pearson M."/>
            <person name="Roberts A."/>
            <person name="Saif S."/>
            <person name="Shea T."/>
            <person name="Shenoy N."/>
            <person name="Sisk P."/>
            <person name="Stolte C."/>
            <person name="Sykes S."/>
            <person name="White J."/>
            <person name="Yandava C."/>
            <person name="Burger G."/>
            <person name="Gray M.W."/>
            <person name="Holland P.W.H."/>
            <person name="King N."/>
            <person name="Lang F.B.F."/>
            <person name="Roger A.J."/>
            <person name="Ruiz-Trillo I."/>
            <person name="Haas B."/>
            <person name="Nusbaum C."/>
            <person name="Birren B."/>
        </authorList>
    </citation>
    <scope>NUCLEOTIDE SEQUENCE [LARGE SCALE GENOMIC DNA]</scope>
    <source>
        <strain evidence="2 3">JP610</strain>
    </source>
</reference>
<protein>
    <submittedName>
        <fullName evidence="2">Uncharacterized protein</fullName>
    </submittedName>
</protein>
<sequence>MHLNGLTQHLKIFTFHLIDHSAKYSFELEDDPEDHLASKPKHRGDTKGAEETSISGECSGVAGGCPTAGVVQRRGNPQMVEISEHVSVQDTLVWVEGNEPTLWAVKRAIEALMLPPATTSAQIDQEYHRLKMKVVNAHREVKDFTSSLDHEKSQIKLMTENKLRAEESTASLRRTRTPTRTRLFSRKSSRSQESVTERYKPQSLIEEHKAKKMIKEYPSLDVYSHLFYQLHNNPEYLAQLLVLERPKESDPLSDMILATHSYGQGTRDNLNLNRIYKRAISVAVAKVQPKLTPAIVYVF</sequence>
<name>A0A0L0FNA2_9EUKA</name>